<evidence type="ECO:0000313" key="15">
    <source>
        <dbReference type="Proteomes" id="UP000076078"/>
    </source>
</evidence>
<evidence type="ECO:0000256" key="8">
    <source>
        <dbReference type="ARBA" id="ARBA00023015"/>
    </source>
</evidence>
<dbReference type="AlphaFoldDB" id="A0A152A9B4"/>
<dbReference type="Proteomes" id="UP000076078">
    <property type="component" value="Unassembled WGS sequence"/>
</dbReference>
<dbReference type="GO" id="GO:0097550">
    <property type="term" value="C:transcription preinitiation complex"/>
    <property type="evidence" value="ECO:0007669"/>
    <property type="project" value="TreeGrafter"/>
</dbReference>
<keyword evidence="8" id="KW-0805">Transcription regulation</keyword>
<keyword evidence="9" id="KW-0804">Transcription</keyword>
<dbReference type="PRINTS" id="PR00685">
    <property type="entry name" value="TIFACTORIIB"/>
</dbReference>
<evidence type="ECO:0000259" key="13">
    <source>
        <dbReference type="PROSITE" id="PS51134"/>
    </source>
</evidence>
<dbReference type="InterPro" id="IPR013150">
    <property type="entry name" value="TFIIB_cyclin"/>
</dbReference>
<dbReference type="Pfam" id="PF08271">
    <property type="entry name" value="Zn_Ribbon_TF"/>
    <property type="match status" value="1"/>
</dbReference>
<dbReference type="FunFam" id="1.10.472.10:FF:000008">
    <property type="entry name" value="Transcription initiation factor IIB"/>
    <property type="match status" value="1"/>
</dbReference>
<dbReference type="GO" id="GO:0070897">
    <property type="term" value="P:transcription preinitiation complex assembly"/>
    <property type="evidence" value="ECO:0007669"/>
    <property type="project" value="InterPro"/>
</dbReference>
<keyword evidence="4" id="KW-0479">Metal-binding</keyword>
<dbReference type="GO" id="GO:0008270">
    <property type="term" value="F:zinc ion binding"/>
    <property type="evidence" value="ECO:0007669"/>
    <property type="project" value="UniProtKB-KW"/>
</dbReference>
<evidence type="ECO:0000256" key="5">
    <source>
        <dbReference type="ARBA" id="ARBA00022737"/>
    </source>
</evidence>
<evidence type="ECO:0000256" key="9">
    <source>
        <dbReference type="ARBA" id="ARBA00023163"/>
    </source>
</evidence>
<feature type="domain" description="TFIIB-type" evidence="13">
    <location>
        <begin position="31"/>
        <end position="64"/>
    </location>
</feature>
<evidence type="ECO:0000256" key="10">
    <source>
        <dbReference type="ARBA" id="ARBA00023242"/>
    </source>
</evidence>
<dbReference type="GO" id="GO:0005634">
    <property type="term" value="C:nucleus"/>
    <property type="evidence" value="ECO:0007669"/>
    <property type="project" value="UniProtKB-SubCell"/>
</dbReference>
<dbReference type="InterPro" id="IPR000812">
    <property type="entry name" value="TFIIB"/>
</dbReference>
<dbReference type="CDD" id="cd20551">
    <property type="entry name" value="CYCLIN_TFIIB_rpt1"/>
    <property type="match status" value="1"/>
</dbReference>
<dbReference type="InterPro" id="IPR036915">
    <property type="entry name" value="Cyclin-like_sf"/>
</dbReference>
<dbReference type="FunFam" id="1.10.472.170:FF:000001">
    <property type="entry name" value="Transcription initiation factor IIB"/>
    <property type="match status" value="1"/>
</dbReference>
<keyword evidence="10" id="KW-0539">Nucleus</keyword>
<dbReference type="EMBL" id="LODT01000001">
    <property type="protein sequence ID" value="KYR02804.1"/>
    <property type="molecule type" value="Genomic_DNA"/>
</dbReference>
<keyword evidence="14" id="KW-0648">Protein biosynthesis</keyword>
<name>A0A152A9B4_TIELA</name>
<evidence type="ECO:0000256" key="4">
    <source>
        <dbReference type="ARBA" id="ARBA00022723"/>
    </source>
</evidence>
<keyword evidence="6 12" id="KW-0863">Zinc-finger</keyword>
<dbReference type="InterPro" id="IPR013763">
    <property type="entry name" value="Cyclin-like_dom"/>
</dbReference>
<dbReference type="PROSITE" id="PS51134">
    <property type="entry name" value="ZF_TFIIB"/>
    <property type="match status" value="1"/>
</dbReference>
<evidence type="ECO:0000313" key="14">
    <source>
        <dbReference type="EMBL" id="KYR02804.1"/>
    </source>
</evidence>
<evidence type="ECO:0000256" key="12">
    <source>
        <dbReference type="PROSITE-ProRule" id="PRU00469"/>
    </source>
</evidence>
<organism evidence="14 15">
    <name type="scientific">Tieghemostelium lacteum</name>
    <name type="common">Slime mold</name>
    <name type="synonym">Dictyostelium lacteum</name>
    <dbReference type="NCBI Taxonomy" id="361077"/>
    <lineage>
        <taxon>Eukaryota</taxon>
        <taxon>Amoebozoa</taxon>
        <taxon>Evosea</taxon>
        <taxon>Eumycetozoa</taxon>
        <taxon>Dictyostelia</taxon>
        <taxon>Dictyosteliales</taxon>
        <taxon>Raperosteliaceae</taxon>
        <taxon>Tieghemostelium</taxon>
    </lineage>
</organism>
<evidence type="ECO:0000256" key="1">
    <source>
        <dbReference type="ARBA" id="ARBA00004123"/>
    </source>
</evidence>
<gene>
    <name evidence="14" type="ORF">DLAC_00269</name>
</gene>
<dbReference type="GO" id="GO:0016251">
    <property type="term" value="F:RNA polymerase II general transcription initiation factor activity"/>
    <property type="evidence" value="ECO:0007669"/>
    <property type="project" value="TreeGrafter"/>
</dbReference>
<dbReference type="GO" id="GO:0006367">
    <property type="term" value="P:transcription initiation at RNA polymerase II promoter"/>
    <property type="evidence" value="ECO:0007669"/>
    <property type="project" value="TreeGrafter"/>
</dbReference>
<comment type="similarity">
    <text evidence="2">Belongs to the TFIIB family.</text>
</comment>
<evidence type="ECO:0000256" key="6">
    <source>
        <dbReference type="ARBA" id="ARBA00022771"/>
    </source>
</evidence>
<evidence type="ECO:0000256" key="7">
    <source>
        <dbReference type="ARBA" id="ARBA00022833"/>
    </source>
</evidence>
<dbReference type="SUPFAM" id="SSF57783">
    <property type="entry name" value="Zinc beta-ribbon"/>
    <property type="match status" value="1"/>
</dbReference>
<evidence type="ECO:0000256" key="11">
    <source>
        <dbReference type="ARBA" id="ARBA00031706"/>
    </source>
</evidence>
<protein>
    <recommendedName>
        <fullName evidence="3">Transcription initiation factor IIB</fullName>
    </recommendedName>
    <alternativeName>
        <fullName evidence="11">General transcription factor TFIIB</fullName>
    </alternativeName>
</protein>
<dbReference type="PANTHER" id="PTHR11618:SF13">
    <property type="entry name" value="TRANSCRIPTION INITIATION FACTOR IIB"/>
    <property type="match status" value="1"/>
</dbReference>
<reference evidence="14 15" key="1">
    <citation type="submission" date="2015-12" db="EMBL/GenBank/DDBJ databases">
        <title>Dictyostelia acquired genes for synthesis and detection of signals that induce cell-type specialization by lateral gene transfer from prokaryotes.</title>
        <authorList>
            <person name="Gloeckner G."/>
            <person name="Schaap P."/>
        </authorList>
    </citation>
    <scope>NUCLEOTIDE SEQUENCE [LARGE SCALE GENOMIC DNA]</scope>
    <source>
        <strain evidence="14 15">TK</strain>
    </source>
</reference>
<dbReference type="PANTHER" id="PTHR11618">
    <property type="entry name" value="TRANSCRIPTION INITIATION FACTOR IIB-RELATED"/>
    <property type="match status" value="1"/>
</dbReference>
<dbReference type="SMART" id="SM00385">
    <property type="entry name" value="CYCLIN"/>
    <property type="match status" value="2"/>
</dbReference>
<dbReference type="GO" id="GO:0003743">
    <property type="term" value="F:translation initiation factor activity"/>
    <property type="evidence" value="ECO:0007669"/>
    <property type="project" value="UniProtKB-KW"/>
</dbReference>
<keyword evidence="7" id="KW-0862">Zinc</keyword>
<dbReference type="GO" id="GO:0017025">
    <property type="term" value="F:TBP-class protein binding"/>
    <property type="evidence" value="ECO:0007669"/>
    <property type="project" value="InterPro"/>
</dbReference>
<dbReference type="Gene3D" id="1.10.472.170">
    <property type="match status" value="1"/>
</dbReference>
<sequence>MIHAPAVGSNNAGGASTSNNEIIKKKYGLLIKLTCPVCKNNDPDIVEDYAKGDLICRGCGVVLGDRIIDEHSEWRTFSNSESTGADPNRVGGPTNPLLREAALSTTIGKGAKDTGSLSKLQNRNALGSGDRNLLAAFSEIGRMVDRLGLPQTIHDKANELYRMMDDRKPLRGKSADGMMAAALYMACRIDGTTRQFKEIAILTSNVTKVDISRCYKTMKDSLSDYISLQTITSEDFITRYCSELKLPLDVKKSAEHVSKTAQDMGIVSGKSPISVTAASIYMVSQCSTEKRSQKEISNISGISEVTIKNTYKDLYNHRESLFPANSPFISKISSLPSP</sequence>
<comment type="subcellular location">
    <subcellularLocation>
        <location evidence="1">Nucleus</location>
    </subcellularLocation>
</comment>
<dbReference type="PROSITE" id="PS00782">
    <property type="entry name" value="TFIIB"/>
    <property type="match status" value="1"/>
</dbReference>
<dbReference type="CDD" id="cd20552">
    <property type="entry name" value="CYCLIN_TFIIB_rpt2"/>
    <property type="match status" value="1"/>
</dbReference>
<keyword evidence="5" id="KW-0677">Repeat</keyword>
<dbReference type="SUPFAM" id="SSF47954">
    <property type="entry name" value="Cyclin-like"/>
    <property type="match status" value="2"/>
</dbReference>
<dbReference type="InParanoid" id="A0A152A9B4"/>
<keyword evidence="14" id="KW-0396">Initiation factor</keyword>
<accession>A0A152A9B4</accession>
<comment type="caution">
    <text evidence="14">The sequence shown here is derived from an EMBL/GenBank/DDBJ whole genome shotgun (WGS) entry which is preliminary data.</text>
</comment>
<evidence type="ECO:0000256" key="3">
    <source>
        <dbReference type="ARBA" id="ARBA00013932"/>
    </source>
</evidence>
<dbReference type="InterPro" id="IPR013137">
    <property type="entry name" value="Znf_TFIIB"/>
</dbReference>
<dbReference type="FunCoup" id="A0A152A9B4">
    <property type="interactions" value="647"/>
</dbReference>
<dbReference type="OrthoDB" id="25790at2759"/>
<dbReference type="OMA" id="DHDQRMK"/>
<dbReference type="STRING" id="361077.A0A152A9B4"/>
<dbReference type="InterPro" id="IPR023486">
    <property type="entry name" value="TFIIB_CS"/>
</dbReference>
<evidence type="ECO:0000256" key="2">
    <source>
        <dbReference type="ARBA" id="ARBA00010857"/>
    </source>
</evidence>
<dbReference type="Pfam" id="PF00382">
    <property type="entry name" value="TFIIB"/>
    <property type="match status" value="2"/>
</dbReference>
<dbReference type="Gene3D" id="1.10.472.10">
    <property type="entry name" value="Cyclin-like"/>
    <property type="match status" value="1"/>
</dbReference>
<proteinExistence type="inferred from homology"/>
<keyword evidence="15" id="KW-1185">Reference proteome</keyword>